<evidence type="ECO:0000313" key="9">
    <source>
        <dbReference type="Proteomes" id="UP000534930"/>
    </source>
</evidence>
<dbReference type="PANTHER" id="PTHR41694:SF3">
    <property type="entry name" value="RNA-DIRECTED DNA POLYMERASE-RELATED"/>
    <property type="match status" value="1"/>
</dbReference>
<dbReference type="Gene3D" id="3.30.70.270">
    <property type="match status" value="1"/>
</dbReference>
<keyword evidence="6" id="KW-0695">RNA-directed DNA polymerase</keyword>
<organism evidence="8 9">
    <name type="scientific">Myiagra hebetior</name>
    <dbReference type="NCBI Taxonomy" id="381031"/>
    <lineage>
        <taxon>Eukaryota</taxon>
        <taxon>Metazoa</taxon>
        <taxon>Chordata</taxon>
        <taxon>Craniata</taxon>
        <taxon>Vertebrata</taxon>
        <taxon>Euteleostomi</taxon>
        <taxon>Archelosauria</taxon>
        <taxon>Archosauria</taxon>
        <taxon>Dinosauria</taxon>
        <taxon>Saurischia</taxon>
        <taxon>Theropoda</taxon>
        <taxon>Coelurosauria</taxon>
        <taxon>Aves</taxon>
        <taxon>Neognathae</taxon>
        <taxon>Neoaves</taxon>
        <taxon>Telluraves</taxon>
        <taxon>Australaves</taxon>
        <taxon>Passeriformes</taxon>
        <taxon>Corvoidea</taxon>
        <taxon>Monarchidae</taxon>
        <taxon>Myiagra</taxon>
    </lineage>
</organism>
<evidence type="ECO:0000313" key="8">
    <source>
        <dbReference type="EMBL" id="NXH27523.1"/>
    </source>
</evidence>
<keyword evidence="3" id="KW-0540">Nuclease</keyword>
<name>A0A7K9IMX7_9CORV</name>
<dbReference type="Pfam" id="PF00075">
    <property type="entry name" value="RNase_H"/>
    <property type="match status" value="1"/>
</dbReference>
<dbReference type="GO" id="GO:0035613">
    <property type="term" value="F:RNA stem-loop binding"/>
    <property type="evidence" value="ECO:0007669"/>
    <property type="project" value="TreeGrafter"/>
</dbReference>
<evidence type="ECO:0000256" key="2">
    <source>
        <dbReference type="ARBA" id="ARBA00022695"/>
    </source>
</evidence>
<sequence>YLGLRIQETTIAPQKLFIADEPQTLRDLQQLCGMVSWVGPLLGISPESLAPLFNLLRGDDSLDSPRSVTPEAREAIGKVQKALSTRRAHQMEPGLQLRFIVMGQLPHLQGRIFQWDERIKDPLSLLEWLFLPHQLSKSLTTPQELMVQLIRKAKSRIHVLAGCDFACIYMPFKLGDMEFVLQSSECLQFALHSYSGQLSSHHLPHKLFNINFKLVPKLFRSNRPLRALMVFTNGSGASHRSVLTWRNSQTSEWEKYVEVVEGSPQIAELSAMVRAFERFQKEPINIVTDSAYVAGVVERGEQSVLKEVPNPKLYDLLSQLVFLLSHREQPYYIMHVRSHTDLPG</sequence>
<dbReference type="Proteomes" id="UP000534930">
    <property type="component" value="Unassembled WGS sequence"/>
</dbReference>
<dbReference type="PANTHER" id="PTHR41694">
    <property type="entry name" value="ENDOGENOUS RETROVIRUS GROUP K MEMBER POL PROTEIN"/>
    <property type="match status" value="1"/>
</dbReference>
<dbReference type="SUPFAM" id="SSF53098">
    <property type="entry name" value="Ribonuclease H-like"/>
    <property type="match status" value="1"/>
</dbReference>
<evidence type="ECO:0000256" key="3">
    <source>
        <dbReference type="ARBA" id="ARBA00022722"/>
    </source>
</evidence>
<keyword evidence="2" id="KW-0548">Nucleotidyltransferase</keyword>
<keyword evidence="4" id="KW-0255">Endonuclease</keyword>
<dbReference type="Pfam" id="PF06817">
    <property type="entry name" value="RVT_thumb"/>
    <property type="match status" value="1"/>
</dbReference>
<evidence type="ECO:0000256" key="5">
    <source>
        <dbReference type="ARBA" id="ARBA00022801"/>
    </source>
</evidence>
<dbReference type="GO" id="GO:0004523">
    <property type="term" value="F:RNA-DNA hybrid ribonuclease activity"/>
    <property type="evidence" value="ECO:0007669"/>
    <property type="project" value="InterPro"/>
</dbReference>
<evidence type="ECO:0000259" key="7">
    <source>
        <dbReference type="PROSITE" id="PS50879"/>
    </source>
</evidence>
<dbReference type="GO" id="GO:0003964">
    <property type="term" value="F:RNA-directed DNA polymerase activity"/>
    <property type="evidence" value="ECO:0007669"/>
    <property type="project" value="UniProtKB-KW"/>
</dbReference>
<dbReference type="EMBL" id="VWZQ01003934">
    <property type="protein sequence ID" value="NXH27523.1"/>
    <property type="molecule type" value="Genomic_DNA"/>
</dbReference>
<dbReference type="InterPro" id="IPR010661">
    <property type="entry name" value="RVT_thumb"/>
</dbReference>
<comment type="caution">
    <text evidence="8">The sequence shown here is derived from an EMBL/GenBank/DDBJ whole genome shotgun (WGS) entry which is preliminary data.</text>
</comment>
<dbReference type="Gene3D" id="3.30.420.10">
    <property type="entry name" value="Ribonuclease H-like superfamily/Ribonuclease H"/>
    <property type="match status" value="1"/>
</dbReference>
<dbReference type="PROSITE" id="PS50879">
    <property type="entry name" value="RNASE_H_1"/>
    <property type="match status" value="1"/>
</dbReference>
<proteinExistence type="predicted"/>
<dbReference type="SUPFAM" id="SSF56672">
    <property type="entry name" value="DNA/RNA polymerases"/>
    <property type="match status" value="1"/>
</dbReference>
<keyword evidence="9" id="KW-1185">Reference proteome</keyword>
<dbReference type="InterPro" id="IPR002156">
    <property type="entry name" value="RNaseH_domain"/>
</dbReference>
<dbReference type="InterPro" id="IPR043128">
    <property type="entry name" value="Rev_trsase/Diguanyl_cyclase"/>
</dbReference>
<evidence type="ECO:0000256" key="6">
    <source>
        <dbReference type="ARBA" id="ARBA00022918"/>
    </source>
</evidence>
<dbReference type="InterPro" id="IPR036397">
    <property type="entry name" value="RNaseH_sf"/>
</dbReference>
<evidence type="ECO:0000256" key="1">
    <source>
        <dbReference type="ARBA" id="ARBA00022679"/>
    </source>
</evidence>
<protein>
    <submittedName>
        <fullName evidence="8">POK8 protein</fullName>
    </submittedName>
</protein>
<feature type="domain" description="RNase H type-1" evidence="7">
    <location>
        <begin position="224"/>
        <end position="344"/>
    </location>
</feature>
<reference evidence="8 9" key="1">
    <citation type="submission" date="2019-09" db="EMBL/GenBank/DDBJ databases">
        <title>Bird 10,000 Genomes (B10K) Project - Family phase.</title>
        <authorList>
            <person name="Zhang G."/>
        </authorList>
    </citation>
    <scope>NUCLEOTIDE SEQUENCE [LARGE SCALE GENOMIC DNA]</scope>
    <source>
        <strain evidence="8">B10K-DU-001-33</strain>
        <tissue evidence="8">Muscle</tissue>
    </source>
</reference>
<accession>A0A7K9IMX7</accession>
<gene>
    <name evidence="8" type="primary">Ervk8_1</name>
    <name evidence="8" type="ORF">MYIHEB_R01076</name>
</gene>
<dbReference type="AlphaFoldDB" id="A0A7K9IMX7"/>
<dbReference type="InterPro" id="IPR043502">
    <property type="entry name" value="DNA/RNA_pol_sf"/>
</dbReference>
<feature type="non-terminal residue" evidence="8">
    <location>
        <position position="1"/>
    </location>
</feature>
<evidence type="ECO:0000256" key="4">
    <source>
        <dbReference type="ARBA" id="ARBA00022759"/>
    </source>
</evidence>
<keyword evidence="1" id="KW-0808">Transferase</keyword>
<keyword evidence="5" id="KW-0378">Hydrolase</keyword>
<dbReference type="InterPro" id="IPR012337">
    <property type="entry name" value="RNaseH-like_sf"/>
</dbReference>
<feature type="non-terminal residue" evidence="8">
    <location>
        <position position="344"/>
    </location>
</feature>